<keyword evidence="1" id="KW-1133">Transmembrane helix</keyword>
<keyword evidence="1" id="KW-0812">Transmembrane</keyword>
<organism evidence="2 3">
    <name type="scientific">Clostridium colicanis DSM 13634</name>
    <dbReference type="NCBI Taxonomy" id="1121305"/>
    <lineage>
        <taxon>Bacteria</taxon>
        <taxon>Bacillati</taxon>
        <taxon>Bacillota</taxon>
        <taxon>Clostridia</taxon>
        <taxon>Eubacteriales</taxon>
        <taxon>Clostridiaceae</taxon>
        <taxon>Clostridium</taxon>
    </lineage>
</organism>
<dbReference type="AlphaFoldDB" id="A0A151ANN7"/>
<protein>
    <submittedName>
        <fullName evidence="2">Uncharacterized protein</fullName>
    </submittedName>
</protein>
<keyword evidence="1" id="KW-0472">Membrane</keyword>
<dbReference type="STRING" id="1121305.CLCOL_09690"/>
<sequence length="315" mass="36810">MKFKVLFLKRKQIYYFLLIVIVLIFFGFSILSDNRTSYTTFSIGSIDKVYKSDLTGDGKQDVLYITLNKDKYCLQVNTEKDSFYLEPSKNLASVGNYCPYWPMRVNILDISRDKIPEIFIQSSKENRPIQHVFLYEKNRFKDIFCSYNNILGFIDCTNNKTPKMISGNISKNNFSFSNYILLQGKLERYNYRAEETFMGKDTILSFINAITSLNPENIQLPQEIFDPKTYDKALPIIESMANSSSNFIFQDASFIDTKSNKDGDPIQVEWTLNFRANSIKSLKDIRNHTLKLKLNFFKDSKEKYCFKISSLYVKK</sequence>
<dbReference type="EMBL" id="LTBB01000004">
    <property type="protein sequence ID" value="KYH29236.1"/>
    <property type="molecule type" value="Genomic_DNA"/>
</dbReference>
<proteinExistence type="predicted"/>
<dbReference type="Proteomes" id="UP000075374">
    <property type="component" value="Unassembled WGS sequence"/>
</dbReference>
<evidence type="ECO:0000256" key="1">
    <source>
        <dbReference type="SAM" id="Phobius"/>
    </source>
</evidence>
<gene>
    <name evidence="2" type="ORF">CLCOL_09690</name>
</gene>
<name>A0A151ANN7_9CLOT</name>
<accession>A0A151ANN7</accession>
<dbReference type="InterPro" id="IPR028994">
    <property type="entry name" value="Integrin_alpha_N"/>
</dbReference>
<evidence type="ECO:0000313" key="2">
    <source>
        <dbReference type="EMBL" id="KYH29236.1"/>
    </source>
</evidence>
<evidence type="ECO:0000313" key="3">
    <source>
        <dbReference type="Proteomes" id="UP000075374"/>
    </source>
</evidence>
<dbReference type="SUPFAM" id="SSF69318">
    <property type="entry name" value="Integrin alpha N-terminal domain"/>
    <property type="match status" value="1"/>
</dbReference>
<feature type="transmembrane region" description="Helical" evidence="1">
    <location>
        <begin position="12"/>
        <end position="31"/>
    </location>
</feature>
<keyword evidence="3" id="KW-1185">Reference proteome</keyword>
<reference evidence="2 3" key="1">
    <citation type="submission" date="2016-02" db="EMBL/GenBank/DDBJ databases">
        <title>Genome sequence of Clostridium colicanis DSM 13634.</title>
        <authorList>
            <person name="Poehlein A."/>
            <person name="Daniel R."/>
        </authorList>
    </citation>
    <scope>NUCLEOTIDE SEQUENCE [LARGE SCALE GENOMIC DNA]</scope>
    <source>
        <strain evidence="2 3">DSM 13634</strain>
    </source>
</reference>
<comment type="caution">
    <text evidence="2">The sequence shown here is derived from an EMBL/GenBank/DDBJ whole genome shotgun (WGS) entry which is preliminary data.</text>
</comment>
<dbReference type="PATRIC" id="fig|1121305.3.peg.982"/>